<feature type="chain" id="PRO_5003628823" evidence="6">
    <location>
        <begin position="26"/>
        <end position="544"/>
    </location>
</feature>
<evidence type="ECO:0000259" key="7">
    <source>
        <dbReference type="PROSITE" id="PS50801"/>
    </source>
</evidence>
<evidence type="ECO:0000256" key="3">
    <source>
        <dbReference type="ARBA" id="ARBA00022989"/>
    </source>
</evidence>
<feature type="transmembrane region" description="Helical" evidence="5">
    <location>
        <begin position="67"/>
        <end position="88"/>
    </location>
</feature>
<dbReference type="KEGG" id="cap:CLDAP_17530"/>
<name>I0I3F5_CALAS</name>
<dbReference type="PATRIC" id="fig|926550.5.peg.1956"/>
<keyword evidence="9" id="KW-1185">Reference proteome</keyword>
<dbReference type="CDD" id="cd07042">
    <property type="entry name" value="STAS_SulP_like_sulfate_transporter"/>
    <property type="match status" value="1"/>
</dbReference>
<evidence type="ECO:0000256" key="1">
    <source>
        <dbReference type="ARBA" id="ARBA00004141"/>
    </source>
</evidence>
<evidence type="ECO:0000256" key="2">
    <source>
        <dbReference type="ARBA" id="ARBA00022692"/>
    </source>
</evidence>
<feature type="transmembrane region" description="Helical" evidence="5">
    <location>
        <begin position="26"/>
        <end position="47"/>
    </location>
</feature>
<feature type="transmembrane region" description="Helical" evidence="5">
    <location>
        <begin position="223"/>
        <end position="245"/>
    </location>
</feature>
<organism evidence="8 9">
    <name type="scientific">Caldilinea aerophila (strain DSM 14535 / JCM 11387 / NBRC 104270 / STL-6-O1)</name>
    <dbReference type="NCBI Taxonomy" id="926550"/>
    <lineage>
        <taxon>Bacteria</taxon>
        <taxon>Bacillati</taxon>
        <taxon>Chloroflexota</taxon>
        <taxon>Caldilineae</taxon>
        <taxon>Caldilineales</taxon>
        <taxon>Caldilineaceae</taxon>
        <taxon>Caldilinea</taxon>
    </lineage>
</organism>
<keyword evidence="6" id="KW-0732">Signal</keyword>
<feature type="transmembrane region" description="Helical" evidence="5">
    <location>
        <begin position="94"/>
        <end position="116"/>
    </location>
</feature>
<dbReference type="STRING" id="926550.CLDAP_17530"/>
<dbReference type="EMBL" id="AP012337">
    <property type="protein sequence ID" value="BAL99792.1"/>
    <property type="molecule type" value="Genomic_DNA"/>
</dbReference>
<dbReference type="PROSITE" id="PS50801">
    <property type="entry name" value="STAS"/>
    <property type="match status" value="1"/>
</dbReference>
<dbReference type="InterPro" id="IPR001902">
    <property type="entry name" value="SLC26A/SulP_fam"/>
</dbReference>
<dbReference type="AlphaFoldDB" id="I0I3F5"/>
<evidence type="ECO:0000313" key="9">
    <source>
        <dbReference type="Proteomes" id="UP000007880"/>
    </source>
</evidence>
<feature type="transmembrane region" description="Helical" evidence="5">
    <location>
        <begin position="356"/>
        <end position="384"/>
    </location>
</feature>
<dbReference type="Pfam" id="PF01740">
    <property type="entry name" value="STAS"/>
    <property type="match status" value="1"/>
</dbReference>
<sequence>MAGLTVGAVALPLALAFGVASGATAAAGLVTAILAGLIIGSLSGAPYQISGPTGAMSAVLIIISQRVGIEGVWMTGLIAGVIILVIGILRMGRFVAFIPSSVITGFTSGIAFIIFVGQIDNFLGVRTEGAESAALKFLGYFRGGFTPEWTAVAIGLVVIAIMVFWPARLGRYVPGSLVGIVVATLIAVVTNWPVESIGEIPRTILLEQRLRLEAIPWHRMNELIIPAFSVAALGAVESLLCGAVASKMTGIRLQANQELIAQGVGNIVIPFFGGVPATAAIARSSVGIKSGGQTRMVSIIHSLALLASALLFAPAIARVPLTALAGVLMVTAVRMNEWEAIHFMFSRRFKTGIVTFLVTFLATITLDLTQAIVIGGIISAGIFINQVANLEVDIRTVDVERMRARGMNLKTDCKYIRVAYLTGPLFFAATNTFNEAFAHEEDVDFLILSMRAVPLIDLSGIEALHHLHMTLAAQGKTLMLAAVHPKVMRMLERAGLDTLIGKENFFWSADRAILVAEARHEHRKLQQIDEIEAAQSVEMTAMPI</sequence>
<comment type="subcellular location">
    <subcellularLocation>
        <location evidence="1">Membrane</location>
        <topology evidence="1">Multi-pass membrane protein</topology>
    </subcellularLocation>
</comment>
<evidence type="ECO:0000256" key="5">
    <source>
        <dbReference type="SAM" id="Phobius"/>
    </source>
</evidence>
<dbReference type="SUPFAM" id="SSF52091">
    <property type="entry name" value="SpoIIaa-like"/>
    <property type="match status" value="1"/>
</dbReference>
<dbReference type="GO" id="GO:0055085">
    <property type="term" value="P:transmembrane transport"/>
    <property type="evidence" value="ECO:0007669"/>
    <property type="project" value="InterPro"/>
</dbReference>
<keyword evidence="3 5" id="KW-1133">Transmembrane helix</keyword>
<protein>
    <submittedName>
        <fullName evidence="8">Putative sulfate transporter</fullName>
    </submittedName>
</protein>
<dbReference type="OrthoDB" id="9771198at2"/>
<feature type="transmembrane region" description="Helical" evidence="5">
    <location>
        <begin position="319"/>
        <end position="335"/>
    </location>
</feature>
<feature type="domain" description="STAS" evidence="7">
    <location>
        <begin position="416"/>
        <end position="516"/>
    </location>
</feature>
<evidence type="ECO:0000256" key="4">
    <source>
        <dbReference type="ARBA" id="ARBA00023136"/>
    </source>
</evidence>
<dbReference type="eggNOG" id="COG0659">
    <property type="taxonomic scope" value="Bacteria"/>
</dbReference>
<dbReference type="RefSeq" id="WP_014433030.1">
    <property type="nucleotide sequence ID" value="NC_017079.1"/>
</dbReference>
<dbReference type="InterPro" id="IPR011547">
    <property type="entry name" value="SLC26A/SulP_dom"/>
</dbReference>
<dbReference type="InterPro" id="IPR036513">
    <property type="entry name" value="STAS_dom_sf"/>
</dbReference>
<feature type="signal peptide" evidence="6">
    <location>
        <begin position="1"/>
        <end position="25"/>
    </location>
</feature>
<dbReference type="GO" id="GO:0016020">
    <property type="term" value="C:membrane"/>
    <property type="evidence" value="ECO:0007669"/>
    <property type="project" value="UniProtKB-SubCell"/>
</dbReference>
<dbReference type="Pfam" id="PF00916">
    <property type="entry name" value="Sulfate_transp"/>
    <property type="match status" value="1"/>
</dbReference>
<reference evidence="8 9" key="1">
    <citation type="submission" date="2012-02" db="EMBL/GenBank/DDBJ databases">
        <title>Complete genome sequence of Caldilinea aerophila DSM 14535 (= NBRC 102666).</title>
        <authorList>
            <person name="Oguchi A."/>
            <person name="Hosoyama A."/>
            <person name="Sekine M."/>
            <person name="Fukai R."/>
            <person name="Kato Y."/>
            <person name="Nakamura S."/>
            <person name="Hanada S."/>
            <person name="Yamazaki S."/>
            <person name="Fujita N."/>
        </authorList>
    </citation>
    <scope>NUCLEOTIDE SEQUENCE [LARGE SCALE GENOMIC DNA]</scope>
    <source>
        <strain evidence="9">DSM 14535 / JCM 11387 / NBRC 104270 / STL-6-O1</strain>
    </source>
</reference>
<keyword evidence="2 5" id="KW-0812">Transmembrane</keyword>
<feature type="transmembrane region" description="Helical" evidence="5">
    <location>
        <begin position="149"/>
        <end position="167"/>
    </location>
</feature>
<keyword evidence="4 5" id="KW-0472">Membrane</keyword>
<proteinExistence type="predicted"/>
<evidence type="ECO:0000313" key="8">
    <source>
        <dbReference type="EMBL" id="BAL99792.1"/>
    </source>
</evidence>
<dbReference type="InterPro" id="IPR002645">
    <property type="entry name" value="STAS_dom"/>
</dbReference>
<feature type="transmembrane region" description="Helical" evidence="5">
    <location>
        <begin position="173"/>
        <end position="194"/>
    </location>
</feature>
<dbReference type="PANTHER" id="PTHR11814">
    <property type="entry name" value="SULFATE TRANSPORTER"/>
    <property type="match status" value="1"/>
</dbReference>
<dbReference type="Proteomes" id="UP000007880">
    <property type="component" value="Chromosome"/>
</dbReference>
<evidence type="ECO:0000256" key="6">
    <source>
        <dbReference type="SAM" id="SignalP"/>
    </source>
</evidence>
<gene>
    <name evidence="8" type="ordered locus">CLDAP_17530</name>
</gene>
<dbReference type="HOGENOM" id="CLU_003182_13_1_0"/>
<dbReference type="Gene3D" id="3.30.750.24">
    <property type="entry name" value="STAS domain"/>
    <property type="match status" value="1"/>
</dbReference>
<feature type="transmembrane region" description="Helical" evidence="5">
    <location>
        <begin position="260"/>
        <end position="282"/>
    </location>
</feature>
<accession>I0I3F5</accession>